<evidence type="ECO:0000256" key="2">
    <source>
        <dbReference type="SAM" id="Phobius"/>
    </source>
</evidence>
<feature type="transmembrane region" description="Helical" evidence="2">
    <location>
        <begin position="12"/>
        <end position="33"/>
    </location>
</feature>
<feature type="region of interest" description="Disordered" evidence="1">
    <location>
        <begin position="85"/>
        <end position="128"/>
    </location>
</feature>
<evidence type="ECO:0000313" key="4">
    <source>
        <dbReference type="Proteomes" id="UP000602284"/>
    </source>
</evidence>
<dbReference type="EMBL" id="JAEQNB010000007">
    <property type="protein sequence ID" value="MBL0388936.1"/>
    <property type="molecule type" value="Genomic_DNA"/>
</dbReference>
<name>A0ABS1JF80_9BACL</name>
<dbReference type="Proteomes" id="UP000602284">
    <property type="component" value="Unassembled WGS sequence"/>
</dbReference>
<comment type="caution">
    <text evidence="3">The sequence shown here is derived from an EMBL/GenBank/DDBJ whole genome shotgun (WGS) entry which is preliminary data.</text>
</comment>
<dbReference type="RefSeq" id="WP_201637932.1">
    <property type="nucleotide sequence ID" value="NZ_JAEQNB010000007.1"/>
</dbReference>
<evidence type="ECO:0000256" key="1">
    <source>
        <dbReference type="SAM" id="MobiDB-lite"/>
    </source>
</evidence>
<keyword evidence="2" id="KW-0472">Membrane</keyword>
<gene>
    <name evidence="3" type="ORF">JJB07_20270</name>
</gene>
<evidence type="ECO:0000313" key="3">
    <source>
        <dbReference type="EMBL" id="MBL0388936.1"/>
    </source>
</evidence>
<sequence>MNTNKQKQAELGLAVAFGVVGFFFTGGLSLMAGNTVMTSVLRGAVGLFGAFFLGYIIRLALQTFLVSKEQKQDEFIGKHLDLLLPEHPSKKGTKSTSGAEAEDDEGLSADFVPWNPNAASSKDKFEEIDPEKLAEALRHLDD</sequence>
<keyword evidence="4" id="KW-1185">Reference proteome</keyword>
<proteinExistence type="predicted"/>
<organism evidence="3 4">
    <name type="scientific">Tumebacillus amylolyticus</name>
    <dbReference type="NCBI Taxonomy" id="2801339"/>
    <lineage>
        <taxon>Bacteria</taxon>
        <taxon>Bacillati</taxon>
        <taxon>Bacillota</taxon>
        <taxon>Bacilli</taxon>
        <taxon>Bacillales</taxon>
        <taxon>Alicyclobacillaceae</taxon>
        <taxon>Tumebacillus</taxon>
    </lineage>
</organism>
<feature type="transmembrane region" description="Helical" evidence="2">
    <location>
        <begin position="39"/>
        <end position="61"/>
    </location>
</feature>
<keyword evidence="2" id="KW-1133">Transmembrane helix</keyword>
<accession>A0ABS1JF80</accession>
<keyword evidence="2" id="KW-0812">Transmembrane</keyword>
<reference evidence="3 4" key="1">
    <citation type="submission" date="2021-01" db="EMBL/GenBank/DDBJ databases">
        <title>Tumebacillus sp. strain ITR2 16S ribosomal RNA gene Genome sequencing and assembly.</title>
        <authorList>
            <person name="Kang M."/>
        </authorList>
    </citation>
    <scope>NUCLEOTIDE SEQUENCE [LARGE SCALE GENOMIC DNA]</scope>
    <source>
        <strain evidence="3 4">ITR2</strain>
    </source>
</reference>
<protein>
    <submittedName>
        <fullName evidence="3">Uncharacterized protein</fullName>
    </submittedName>
</protein>